<name>A0A4S3K718_9GAMM</name>
<evidence type="ECO:0000313" key="2">
    <source>
        <dbReference type="Proteomes" id="UP000295341"/>
    </source>
</evidence>
<keyword evidence="2" id="KW-1185">Reference proteome</keyword>
<dbReference type="EMBL" id="SOBT01000010">
    <property type="protein sequence ID" value="TDU26616.1"/>
    <property type="molecule type" value="Genomic_DNA"/>
</dbReference>
<dbReference type="PROSITE" id="PS51257">
    <property type="entry name" value="PROKAR_LIPOPROTEIN"/>
    <property type="match status" value="1"/>
</dbReference>
<gene>
    <name evidence="1" type="ORF">DFR24_3645</name>
</gene>
<evidence type="ECO:0008006" key="3">
    <source>
        <dbReference type="Google" id="ProtNLM"/>
    </source>
</evidence>
<dbReference type="RefSeq" id="WP_133882804.1">
    <property type="nucleotide sequence ID" value="NZ_MWIN01000007.1"/>
</dbReference>
<sequence>MAPSPRLASIAGLGWLVAAAWLVSACDRSSPEPMPDPGLRAQERKVAAARAAAERECQSLPAAAKQDCLSVAGAEYERLMTDAEQRNKETAR</sequence>
<organism evidence="1 2">
    <name type="scientific">Panacagrimonas perspica</name>
    <dbReference type="NCBI Taxonomy" id="381431"/>
    <lineage>
        <taxon>Bacteria</taxon>
        <taxon>Pseudomonadati</taxon>
        <taxon>Pseudomonadota</taxon>
        <taxon>Gammaproteobacteria</taxon>
        <taxon>Nevskiales</taxon>
        <taxon>Nevskiaceae</taxon>
        <taxon>Panacagrimonas</taxon>
    </lineage>
</organism>
<dbReference type="Proteomes" id="UP000295341">
    <property type="component" value="Unassembled WGS sequence"/>
</dbReference>
<comment type="caution">
    <text evidence="1">The sequence shown here is derived from an EMBL/GenBank/DDBJ whole genome shotgun (WGS) entry which is preliminary data.</text>
</comment>
<accession>A0A4S3K718</accession>
<dbReference type="AlphaFoldDB" id="A0A4S3K718"/>
<reference evidence="1 2" key="1">
    <citation type="submission" date="2019-03" db="EMBL/GenBank/DDBJ databases">
        <title>Genomic Encyclopedia of Type Strains, Phase IV (KMG-IV): sequencing the most valuable type-strain genomes for metagenomic binning, comparative biology and taxonomic classification.</title>
        <authorList>
            <person name="Goeker M."/>
        </authorList>
    </citation>
    <scope>NUCLEOTIDE SEQUENCE [LARGE SCALE GENOMIC DNA]</scope>
    <source>
        <strain evidence="1 2">DSM 26377</strain>
    </source>
</reference>
<proteinExistence type="predicted"/>
<protein>
    <recommendedName>
        <fullName evidence="3">Conjugative transfer region protein TrbK</fullName>
    </recommendedName>
</protein>
<evidence type="ECO:0000313" key="1">
    <source>
        <dbReference type="EMBL" id="TDU26616.1"/>
    </source>
</evidence>